<dbReference type="GO" id="GO:0003677">
    <property type="term" value="F:DNA binding"/>
    <property type="evidence" value="ECO:0007669"/>
    <property type="project" value="UniProtKB-UniRule"/>
</dbReference>
<dbReference type="PROSITE" id="PS52018">
    <property type="entry name" value="DART"/>
    <property type="match status" value="1"/>
</dbReference>
<dbReference type="GO" id="GO:0016779">
    <property type="term" value="F:nucleotidyltransferase activity"/>
    <property type="evidence" value="ECO:0007669"/>
    <property type="project" value="UniProtKB-KW"/>
</dbReference>
<evidence type="ECO:0000256" key="2">
    <source>
        <dbReference type="ARBA" id="ARBA00022676"/>
    </source>
</evidence>
<reference evidence="8 9" key="1">
    <citation type="submission" date="2019-09" db="EMBL/GenBank/DDBJ databases">
        <authorList>
            <person name="Chandra G."/>
            <person name="Truman W A."/>
        </authorList>
    </citation>
    <scope>NUCLEOTIDE SEQUENCE [LARGE SCALE GENOMIC DNA]</scope>
    <source>
        <strain evidence="8">PS870</strain>
    </source>
</reference>
<keyword evidence="5 6" id="KW-0238">DNA-binding</keyword>
<evidence type="ECO:0000313" key="9">
    <source>
        <dbReference type="Proteomes" id="UP000349468"/>
    </source>
</evidence>
<sequence length="168" mass="18980">MRDALKKYNVGCLWHFTDKRNVESIKKHGLLSWRELQRIGLAPAVPGGNQWSHDADGLSGVDNYVHLSFNQDNPMLYVAKRDKRIVDHVWLQIDLSVIGAETRYTDNVANKADVQMLDNNSAVATIDFEALFKFLDFRVEGNQERKNAAAKSEILVPVMVGIDKIKGL</sequence>
<keyword evidence="2" id="KW-0328">Glycosyltransferase</keyword>
<dbReference type="Proteomes" id="UP000349468">
    <property type="component" value="Unassembled WGS sequence"/>
</dbReference>
<name>A0A5E7N5S8_PSEFL</name>
<proteinExistence type="inferred from homology"/>
<keyword evidence="4" id="KW-0548">Nucleotidyltransferase</keyword>
<keyword evidence="3" id="KW-0808">Transferase</keyword>
<evidence type="ECO:0000313" key="8">
    <source>
        <dbReference type="EMBL" id="VVP32392.1"/>
    </source>
</evidence>
<evidence type="ECO:0000256" key="4">
    <source>
        <dbReference type="ARBA" id="ARBA00022695"/>
    </source>
</evidence>
<evidence type="ECO:0000256" key="6">
    <source>
        <dbReference type="PROSITE-ProRule" id="PRU01362"/>
    </source>
</evidence>
<dbReference type="EMBL" id="CABVIK010000015">
    <property type="protein sequence ID" value="VVP32392.1"/>
    <property type="molecule type" value="Genomic_DNA"/>
</dbReference>
<evidence type="ECO:0000256" key="1">
    <source>
        <dbReference type="ARBA" id="ARBA00022649"/>
    </source>
</evidence>
<dbReference type="RefSeq" id="WP_154912958.1">
    <property type="nucleotide sequence ID" value="NZ_CABVIK010000015.1"/>
</dbReference>
<feature type="domain" description="DarT" evidence="7">
    <location>
        <begin position="11"/>
        <end position="168"/>
    </location>
</feature>
<accession>A0A5E7N5S8</accession>
<evidence type="ECO:0000256" key="3">
    <source>
        <dbReference type="ARBA" id="ARBA00022679"/>
    </source>
</evidence>
<gene>
    <name evidence="8" type="ORF">PS870_04390</name>
</gene>
<evidence type="ECO:0000259" key="7">
    <source>
        <dbReference type="PROSITE" id="PS52018"/>
    </source>
</evidence>
<organism evidence="8 9">
    <name type="scientific">Pseudomonas fluorescens</name>
    <dbReference type="NCBI Taxonomy" id="294"/>
    <lineage>
        <taxon>Bacteria</taxon>
        <taxon>Pseudomonadati</taxon>
        <taxon>Pseudomonadota</taxon>
        <taxon>Gammaproteobacteria</taxon>
        <taxon>Pseudomonadales</taxon>
        <taxon>Pseudomonadaceae</taxon>
        <taxon>Pseudomonas</taxon>
    </lineage>
</organism>
<dbReference type="InterPro" id="IPR029494">
    <property type="entry name" value="DarT"/>
</dbReference>
<dbReference type="AlphaFoldDB" id="A0A5E7N5S8"/>
<dbReference type="Pfam" id="PF14487">
    <property type="entry name" value="DarT"/>
    <property type="match status" value="1"/>
</dbReference>
<comment type="similarity">
    <text evidence="6">Belongs to the DarT ADP-ribosyltransferase family.</text>
</comment>
<evidence type="ECO:0000256" key="5">
    <source>
        <dbReference type="ARBA" id="ARBA00023125"/>
    </source>
</evidence>
<protein>
    <recommendedName>
        <fullName evidence="7">DarT domain-containing protein</fullName>
    </recommendedName>
</protein>
<comment type="caution">
    <text evidence="6">Lacks conserved residue(s) required for the propagation of feature annotation.</text>
</comment>
<dbReference type="GO" id="GO:0016757">
    <property type="term" value="F:glycosyltransferase activity"/>
    <property type="evidence" value="ECO:0007669"/>
    <property type="project" value="UniProtKB-KW"/>
</dbReference>
<keyword evidence="1 6" id="KW-1277">Toxin-antitoxin system</keyword>